<name>A0A0H3CT23_ENTCC</name>
<keyword evidence="3" id="KW-1185">Reference proteome</keyword>
<organism evidence="2 3">
    <name type="scientific">Enterobacter cloacae subsp. cloacae (strain ATCC 13047 / DSM 30054 / NBRC 13535 / NCTC 10005 / WDCM 00083 / NCDC 279-56)</name>
    <dbReference type="NCBI Taxonomy" id="716541"/>
    <lineage>
        <taxon>Bacteria</taxon>
        <taxon>Pseudomonadati</taxon>
        <taxon>Pseudomonadota</taxon>
        <taxon>Gammaproteobacteria</taxon>
        <taxon>Enterobacterales</taxon>
        <taxon>Enterobacteriaceae</taxon>
        <taxon>Enterobacter</taxon>
        <taxon>Enterobacter cloacae complex</taxon>
    </lineage>
</organism>
<proteinExistence type="predicted"/>
<dbReference type="KEGG" id="enc:ECL_B079"/>
<reference evidence="2 3" key="1">
    <citation type="journal article" date="2010" name="J. Bacteriol.">
        <title>Complete genome sequence of Enterobacter cloacae subsp. cloacae type strain ATCC 13047.</title>
        <authorList>
            <person name="Ren Y."/>
            <person name="Ren Y."/>
            <person name="Zhou Z."/>
            <person name="Guo X."/>
            <person name="Li Y."/>
            <person name="Feng L."/>
            <person name="Wang L."/>
        </authorList>
    </citation>
    <scope>NUCLEOTIDE SEQUENCE [LARGE SCALE GENOMIC DNA]</scope>
    <source>
        <strain evidence="3">ATCC 13047 / DSM 30054 / NBRC 13535 / NCTC 10005 / WDCM 00083 / NCDC 279-56</strain>
        <plasmid evidence="2">pECL_B</plasmid>
    </source>
</reference>
<feature type="region of interest" description="Disordered" evidence="1">
    <location>
        <begin position="60"/>
        <end position="83"/>
    </location>
</feature>
<evidence type="ECO:0000313" key="3">
    <source>
        <dbReference type="Proteomes" id="UP000002363"/>
    </source>
</evidence>
<keyword evidence="2" id="KW-0614">Plasmid</keyword>
<protein>
    <submittedName>
        <fullName evidence="2">Uncharacterized protein</fullName>
    </submittedName>
</protein>
<dbReference type="HOGENOM" id="CLU_2537254_0_0_6"/>
<dbReference type="EnsemblBacteria" id="ADF65041">
    <property type="protein sequence ID" value="ADF65041"/>
    <property type="gene ID" value="ECL_B079"/>
</dbReference>
<gene>
    <name evidence="2" type="ordered locus">ECL_B079</name>
</gene>
<geneLocation type="plasmid" evidence="2 3">
    <name>pECL_B</name>
</geneLocation>
<dbReference type="Proteomes" id="UP000002363">
    <property type="component" value="Plasmid pECL_B"/>
</dbReference>
<dbReference type="AlphaFoldDB" id="A0A0H3CT23"/>
<evidence type="ECO:0000313" key="2">
    <source>
        <dbReference type="EMBL" id="ADF65041.1"/>
    </source>
</evidence>
<dbReference type="OrthoDB" id="9978409at2"/>
<accession>A0A0H3CT23</accession>
<evidence type="ECO:0000256" key="1">
    <source>
        <dbReference type="SAM" id="MobiDB-lite"/>
    </source>
</evidence>
<sequence>MKNWTKNFIEDMKHIWREFRRDIAETNAKKSHCDDDMAGISHSVNWNNVPDLDPRKPVNNLDNFYSRQLRGTDNPGTRYQHRN</sequence>
<feature type="compositionally biased region" description="Polar residues" evidence="1">
    <location>
        <begin position="60"/>
        <end position="77"/>
    </location>
</feature>
<dbReference type="EMBL" id="CP001920">
    <property type="protein sequence ID" value="ADF65041.1"/>
    <property type="molecule type" value="Genomic_DNA"/>
</dbReference>
<dbReference type="RefSeq" id="WP_013087349.1">
    <property type="nucleotide sequence ID" value="NC_014108.1"/>
</dbReference>